<dbReference type="PANTHER" id="PTHR15332">
    <property type="entry name" value="PROPROTEIN CONVERTASE SUBTILISIN_KEXIN TYPE 5-LIKE"/>
    <property type="match status" value="1"/>
</dbReference>
<dbReference type="InterPro" id="IPR006212">
    <property type="entry name" value="Furin_repeat"/>
</dbReference>
<dbReference type="PANTHER" id="PTHR15332:SF175">
    <property type="entry name" value="PROPROTEIN CONVERTASE SUBTILISIN_KEXIN TYPE 5-LIKE"/>
    <property type="match status" value="1"/>
</dbReference>
<gene>
    <name evidence="2" type="ORF">PSON_ATCC_30995.1.T0910042</name>
</gene>
<reference evidence="2" key="1">
    <citation type="submission" date="2021-01" db="EMBL/GenBank/DDBJ databases">
        <authorList>
            <consortium name="Genoscope - CEA"/>
            <person name="William W."/>
        </authorList>
    </citation>
    <scope>NUCLEOTIDE SEQUENCE</scope>
</reference>
<proteinExistence type="predicted"/>
<name>A0A8S1Q0W4_9CILI</name>
<protein>
    <submittedName>
        <fullName evidence="2">Uncharacterized protein</fullName>
    </submittedName>
</protein>
<dbReference type="OrthoDB" id="300641at2759"/>
<keyword evidence="1" id="KW-0812">Transmembrane</keyword>
<evidence type="ECO:0000313" key="3">
    <source>
        <dbReference type="Proteomes" id="UP000692954"/>
    </source>
</evidence>
<dbReference type="Proteomes" id="UP000692954">
    <property type="component" value="Unassembled WGS sequence"/>
</dbReference>
<dbReference type="EMBL" id="CAJJDN010000091">
    <property type="protein sequence ID" value="CAD8108383.1"/>
    <property type="molecule type" value="Genomic_DNA"/>
</dbReference>
<keyword evidence="1" id="KW-0472">Membrane</keyword>
<feature type="transmembrane region" description="Helical" evidence="1">
    <location>
        <begin position="642"/>
        <end position="663"/>
    </location>
</feature>
<keyword evidence="3" id="KW-1185">Reference proteome</keyword>
<comment type="caution">
    <text evidence="2">The sequence shown here is derived from an EMBL/GenBank/DDBJ whole genome shotgun (WGS) entry which is preliminary data.</text>
</comment>
<dbReference type="AlphaFoldDB" id="A0A8S1Q0W4"/>
<keyword evidence="1" id="KW-1133">Transmembrane helix</keyword>
<dbReference type="SMART" id="SM00261">
    <property type="entry name" value="FU"/>
    <property type="match status" value="5"/>
</dbReference>
<evidence type="ECO:0000256" key="1">
    <source>
        <dbReference type="SAM" id="Phobius"/>
    </source>
</evidence>
<accession>A0A8S1Q0W4</accession>
<evidence type="ECO:0000313" key="2">
    <source>
        <dbReference type="EMBL" id="CAD8108383.1"/>
    </source>
</evidence>
<sequence length="665" mass="76113">MGWRDYKNDYLSIFGSGDNQCPLNHVHVPGFHPHQCLSISQVCIGVTKIEVRIHLKDQHLCHPRFKTSKMQIDSTTVICQNGYMLQIDLTLDQNFIYSCVPASDGRCQIYYKTPRKKGCQFCRPPFYGQYCHQSHEWYDQRYHSPPRLCGGQYCLECSENQLCSICRPTHANSEQLQRCELDCKGFSTCYLKGSSLKVGKYCEYGWYKYSGMCYKCPNGCSSCIALLDYYGRIQIRCQSCDRGYLLLQQNIHSQTLCYISYNCFSNYYVQSSELLWDGYYSYNIRCEQCDIGFSLNKSGQCVFTRNMKKNCFHLNEADNKCLACMPWYALQPDGTCSLISCSPNCQTCLDTNPRFCTTCDGSKGKVLDEINGICLCLPPTGVYNDICKPCKEGYCNECEVFDFFLCTSCKLGSNRILANQECMCQPGTYDTQKDDQICLACDKSCLTCSGSSNHECTQCLDESISNRISIDKSCPCKIGYADSEIREFICGKCHPRCRTCFKSTDETMDQYCLTCIPGENRIVTDNFTCDCQYNYGDNNGTYDICFTCHYTCGNCQNPEPTGCTYCLLSSNRDLTTYGECLCQKSYYDDENDNIECKTLQKILAQNVLQLEYLITHQQHHLNVYVLLHKLLTMDFHLLAKNAITLVKLVMVLFHLIVYHVILLTE</sequence>
<organism evidence="2 3">
    <name type="scientific">Paramecium sonneborni</name>
    <dbReference type="NCBI Taxonomy" id="65129"/>
    <lineage>
        <taxon>Eukaryota</taxon>
        <taxon>Sar</taxon>
        <taxon>Alveolata</taxon>
        <taxon>Ciliophora</taxon>
        <taxon>Intramacronucleata</taxon>
        <taxon>Oligohymenophorea</taxon>
        <taxon>Peniculida</taxon>
        <taxon>Parameciidae</taxon>
        <taxon>Paramecium</taxon>
    </lineage>
</organism>